<evidence type="ECO:0000313" key="2">
    <source>
        <dbReference type="Proteomes" id="UP000798662"/>
    </source>
</evidence>
<name>A0ACC3CGZ2_PYRYE</name>
<dbReference type="Proteomes" id="UP000798662">
    <property type="component" value="Chromosome 3"/>
</dbReference>
<accession>A0ACC3CGZ2</accession>
<protein>
    <submittedName>
        <fullName evidence="1">Uncharacterized protein</fullName>
    </submittedName>
</protein>
<evidence type="ECO:0000313" key="1">
    <source>
        <dbReference type="EMBL" id="KAK1869365.1"/>
    </source>
</evidence>
<dbReference type="EMBL" id="CM020620">
    <property type="protein sequence ID" value="KAK1869365.1"/>
    <property type="molecule type" value="Genomic_DNA"/>
</dbReference>
<proteinExistence type="predicted"/>
<comment type="caution">
    <text evidence="1">The sequence shown here is derived from an EMBL/GenBank/DDBJ whole genome shotgun (WGS) entry which is preliminary data.</text>
</comment>
<reference evidence="1" key="1">
    <citation type="submission" date="2019-11" db="EMBL/GenBank/DDBJ databases">
        <title>Nori genome reveals adaptations in red seaweeds to the harsh intertidal environment.</title>
        <authorList>
            <person name="Wang D."/>
            <person name="Mao Y."/>
        </authorList>
    </citation>
    <scope>NUCLEOTIDE SEQUENCE</scope>
    <source>
        <tissue evidence="1">Gametophyte</tissue>
    </source>
</reference>
<keyword evidence="2" id="KW-1185">Reference proteome</keyword>
<organism evidence="1 2">
    <name type="scientific">Pyropia yezoensis</name>
    <name type="common">Susabi-nori</name>
    <name type="synonym">Porphyra yezoensis</name>
    <dbReference type="NCBI Taxonomy" id="2788"/>
    <lineage>
        <taxon>Eukaryota</taxon>
        <taxon>Rhodophyta</taxon>
        <taxon>Bangiophyceae</taxon>
        <taxon>Bangiales</taxon>
        <taxon>Bangiaceae</taxon>
        <taxon>Pyropia</taxon>
    </lineage>
</organism>
<sequence length="358" mass="37803">MQALSEAVTGAWARCAFATYPLGEDDSGKAAKPWNRKQIAAYWMQGRGWNKTHPCRMGLRAGALAFRQRVQLVGTSTTDTYCGVGKVVFTRSQMAYVWSRIRSKLLNIMVGRRKSQHILNVSEAASRGVFVEEFAAVVRDVADPDVIWSKSFVMDNDSANGGVLRDPFPNTMGSTAMDRSEEKDPARREHLDFLEEEAEEESVHASDVDKEIRAAAAKAVVDADRARELLADLYGSSSDQGDGAAEDGSELERSGPGAAPSSDDDGRSRDDDGTASGRSGAGRSGDDAGGATVDVGRGRVEVGRAREDGGGEGDEDSEEAGRSGDDADDGGRDVDEEGGGEDAEDGAGGGLASDAGPE</sequence>
<gene>
    <name evidence="1" type="ORF">I4F81_011842</name>
</gene>